<evidence type="ECO:0008006" key="4">
    <source>
        <dbReference type="Google" id="ProtNLM"/>
    </source>
</evidence>
<keyword evidence="1" id="KW-0732">Signal</keyword>
<dbReference type="Proteomes" id="UP000217103">
    <property type="component" value="Unassembled WGS sequence"/>
</dbReference>
<evidence type="ECO:0000313" key="3">
    <source>
        <dbReference type="Proteomes" id="UP000217103"/>
    </source>
</evidence>
<feature type="chain" id="PRO_5038654742" description="Secreted protein" evidence="1">
    <location>
        <begin position="27"/>
        <end position="240"/>
    </location>
</feature>
<dbReference type="AlphaFoldDB" id="A0A1H1H5H3"/>
<evidence type="ECO:0000313" key="2">
    <source>
        <dbReference type="EMBL" id="SDR20697.1"/>
    </source>
</evidence>
<protein>
    <recommendedName>
        <fullName evidence="4">Secreted protein</fullName>
    </recommendedName>
</protein>
<keyword evidence="3" id="KW-1185">Reference proteome</keyword>
<name>A0A1H1H5H3_9ACTN</name>
<feature type="signal peptide" evidence="1">
    <location>
        <begin position="1"/>
        <end position="26"/>
    </location>
</feature>
<reference evidence="2 3" key="1">
    <citation type="submission" date="2016-10" db="EMBL/GenBank/DDBJ databases">
        <authorList>
            <person name="de Groot N.N."/>
        </authorList>
    </citation>
    <scope>NUCLEOTIDE SEQUENCE [LARGE SCALE GENOMIC DNA]</scope>
    <source>
        <strain evidence="2 3">DSM 43794</strain>
    </source>
</reference>
<accession>A0A1H1H5H3</accession>
<gene>
    <name evidence="2" type="ORF">SAMN04489764_4077</name>
</gene>
<proteinExistence type="predicted"/>
<sequence length="240" mass="27677">MRLRRAVIALAPLPLVLGVMTAPAHATGQAVENYGSYSRMFSKSAGQYWTGKQVGGQWAWKPASSTVSEINWGDPKKWPPSYAEKFIRRGDWVVLDGWSDNGTYYKLRVSKEQIGDGDCKNMRTFSTSGPQHYVKWTIPKTAYCLKAWGTITEQSSGKTIDYSHTQIWYPAAKCSNKYHKNKTCIKQWESWWDNQGAPGKPIKRKLERHQWIARGIGMAFKIEQYVPSRWSTELRNFWNW</sequence>
<dbReference type="EMBL" id="FNKK01000002">
    <property type="protein sequence ID" value="SDR20697.1"/>
    <property type="molecule type" value="Genomic_DNA"/>
</dbReference>
<dbReference type="OrthoDB" id="3515484at2"/>
<dbReference type="RefSeq" id="WP_093261065.1">
    <property type="nucleotide sequence ID" value="NZ_FNKK01000002.1"/>
</dbReference>
<organism evidence="2 3">
    <name type="scientific">Thermostaphylospora chromogena</name>
    <dbReference type="NCBI Taxonomy" id="35622"/>
    <lineage>
        <taxon>Bacteria</taxon>
        <taxon>Bacillati</taxon>
        <taxon>Actinomycetota</taxon>
        <taxon>Actinomycetes</taxon>
        <taxon>Streptosporangiales</taxon>
        <taxon>Thermomonosporaceae</taxon>
        <taxon>Thermostaphylospora</taxon>
    </lineage>
</organism>
<evidence type="ECO:0000256" key="1">
    <source>
        <dbReference type="SAM" id="SignalP"/>
    </source>
</evidence>